<evidence type="ECO:0000256" key="1">
    <source>
        <dbReference type="SAM" id="Phobius"/>
    </source>
</evidence>
<name>A0A7Y9PDU6_9BACT</name>
<evidence type="ECO:0000313" key="3">
    <source>
        <dbReference type="EMBL" id="NYF78049.1"/>
    </source>
</evidence>
<dbReference type="Proteomes" id="UP000589520">
    <property type="component" value="Unassembled WGS sequence"/>
</dbReference>
<feature type="transmembrane region" description="Helical" evidence="1">
    <location>
        <begin position="76"/>
        <end position="96"/>
    </location>
</feature>
<dbReference type="EMBL" id="JACCCW010000001">
    <property type="protein sequence ID" value="NYF78049.1"/>
    <property type="molecule type" value="Genomic_DNA"/>
</dbReference>
<keyword evidence="1" id="KW-1133">Transmembrane helix</keyword>
<dbReference type="Pfam" id="PF13490">
    <property type="entry name" value="zf-HC2"/>
    <property type="match status" value="1"/>
</dbReference>
<dbReference type="InterPro" id="IPR027383">
    <property type="entry name" value="Znf_put"/>
</dbReference>
<comment type="caution">
    <text evidence="3">The sequence shown here is derived from an EMBL/GenBank/DDBJ whole genome shotgun (WGS) entry which is preliminary data.</text>
</comment>
<evidence type="ECO:0000259" key="2">
    <source>
        <dbReference type="Pfam" id="PF13490"/>
    </source>
</evidence>
<dbReference type="RefSeq" id="WP_179487145.1">
    <property type="nucleotide sequence ID" value="NZ_JACCCW010000001.1"/>
</dbReference>
<accession>A0A7Y9PDU6</accession>
<dbReference type="Gene3D" id="1.10.10.1320">
    <property type="entry name" value="Anti-sigma factor, zinc-finger domain"/>
    <property type="match status" value="1"/>
</dbReference>
<dbReference type="AlphaFoldDB" id="A0A7Y9PDU6"/>
<keyword evidence="4" id="KW-1185">Reference proteome</keyword>
<dbReference type="InterPro" id="IPR041916">
    <property type="entry name" value="Anti_sigma_zinc_sf"/>
</dbReference>
<keyword evidence="1" id="KW-0472">Membrane</keyword>
<feature type="domain" description="Putative zinc-finger" evidence="2">
    <location>
        <begin position="14"/>
        <end position="39"/>
    </location>
</feature>
<proteinExistence type="predicted"/>
<gene>
    <name evidence="3" type="ORF">HDF17_000336</name>
</gene>
<sequence>MTHQDVVEQMAVERYLLGELAGESREHFEEHLFGCQECAADLKDGVLFLNAAQQELQMPQRVTAPVRSKHGLRLAWLWQPWVLAPALAACLLVIVYQSAILLPHAKSGVAEPQTASVLEPLVLANAGARGDSVAEIVAPHHGFYLLSVDVPPSPGASGYRCSLFSPAGLLVWRVDVSSQQAHDAVTIQVPTVTAQEGMNELLVQSVTSSQSIGDKVVDLARYRYKLRFAK</sequence>
<reference evidence="3 4" key="1">
    <citation type="submission" date="2020-07" db="EMBL/GenBank/DDBJ databases">
        <title>Genomic Encyclopedia of Type Strains, Phase IV (KMG-V): Genome sequencing to study the core and pangenomes of soil and plant-associated prokaryotes.</title>
        <authorList>
            <person name="Whitman W."/>
        </authorList>
    </citation>
    <scope>NUCLEOTIDE SEQUENCE [LARGE SCALE GENOMIC DNA]</scope>
    <source>
        <strain evidence="3 4">X4EP2</strain>
    </source>
</reference>
<organism evidence="3 4">
    <name type="scientific">Granulicella arctica</name>
    <dbReference type="NCBI Taxonomy" id="940613"/>
    <lineage>
        <taxon>Bacteria</taxon>
        <taxon>Pseudomonadati</taxon>
        <taxon>Acidobacteriota</taxon>
        <taxon>Terriglobia</taxon>
        <taxon>Terriglobales</taxon>
        <taxon>Acidobacteriaceae</taxon>
        <taxon>Granulicella</taxon>
    </lineage>
</organism>
<keyword evidence="1" id="KW-0812">Transmembrane</keyword>
<evidence type="ECO:0000313" key="4">
    <source>
        <dbReference type="Proteomes" id="UP000589520"/>
    </source>
</evidence>
<protein>
    <recommendedName>
        <fullName evidence="2">Putative zinc-finger domain-containing protein</fullName>
    </recommendedName>
</protein>